<proteinExistence type="predicted"/>
<gene>
    <name evidence="1" type="ORF">AGERDE_LOCUS11609</name>
</gene>
<evidence type="ECO:0000313" key="2">
    <source>
        <dbReference type="Proteomes" id="UP000789831"/>
    </source>
</evidence>
<keyword evidence="2" id="KW-1185">Reference proteome</keyword>
<dbReference type="Proteomes" id="UP000789831">
    <property type="component" value="Unassembled WGS sequence"/>
</dbReference>
<reference evidence="1" key="1">
    <citation type="submission" date="2021-06" db="EMBL/GenBank/DDBJ databases">
        <authorList>
            <person name="Kallberg Y."/>
            <person name="Tangrot J."/>
            <person name="Rosling A."/>
        </authorList>
    </citation>
    <scope>NUCLEOTIDE SEQUENCE</scope>
    <source>
        <strain evidence="1">MT106</strain>
    </source>
</reference>
<dbReference type="AlphaFoldDB" id="A0A9N9DYW7"/>
<name>A0A9N9DYW7_9GLOM</name>
<comment type="caution">
    <text evidence="1">The sequence shown here is derived from an EMBL/GenBank/DDBJ whole genome shotgun (WGS) entry which is preliminary data.</text>
</comment>
<dbReference type="EMBL" id="CAJVPL010005255">
    <property type="protein sequence ID" value="CAG8656162.1"/>
    <property type="molecule type" value="Genomic_DNA"/>
</dbReference>
<sequence length="257" mass="30076">MTNPAEELFSKEAFDFSEYFIKRMIPLKDRKTRWHDQFRKALENIRSRSKSYLEQMTTNDRNHLRSFATTALRSVTNFYEKLKVQVQDISVAIPLQRHGSVRMVSHLGHIVCYNRTGRYRKLEFRTSPAIVTSEAKLLYNVKLKQFLSYFYFETKILGNVSECIEIDSLKAEQLLNRLSLGDGNNDKYDFRKIERKNYAENTSADELDLDHPEEKIIDELNSGISSVCEDEHENFSDVNSDKEFLEDLNTTDCTVKV</sequence>
<protein>
    <submittedName>
        <fullName evidence="1">2232_t:CDS:1</fullName>
    </submittedName>
</protein>
<organism evidence="1 2">
    <name type="scientific">Ambispora gerdemannii</name>
    <dbReference type="NCBI Taxonomy" id="144530"/>
    <lineage>
        <taxon>Eukaryota</taxon>
        <taxon>Fungi</taxon>
        <taxon>Fungi incertae sedis</taxon>
        <taxon>Mucoromycota</taxon>
        <taxon>Glomeromycotina</taxon>
        <taxon>Glomeromycetes</taxon>
        <taxon>Archaeosporales</taxon>
        <taxon>Ambisporaceae</taxon>
        <taxon>Ambispora</taxon>
    </lineage>
</organism>
<accession>A0A9N9DYW7</accession>
<evidence type="ECO:0000313" key="1">
    <source>
        <dbReference type="EMBL" id="CAG8656162.1"/>
    </source>
</evidence>